<organism evidence="2 3">
    <name type="scientific">Ureibacillus sinduriensis BLB-1 = JCM 15800</name>
    <dbReference type="NCBI Taxonomy" id="1384057"/>
    <lineage>
        <taxon>Bacteria</taxon>
        <taxon>Bacillati</taxon>
        <taxon>Bacillota</taxon>
        <taxon>Bacilli</taxon>
        <taxon>Bacillales</taxon>
        <taxon>Caryophanaceae</taxon>
        <taxon>Ureibacillus</taxon>
    </lineage>
</organism>
<keyword evidence="1" id="KW-0812">Transmembrane</keyword>
<keyword evidence="1" id="KW-1133">Transmembrane helix</keyword>
<reference evidence="2 3" key="1">
    <citation type="submission" date="2014-02" db="EMBL/GenBank/DDBJ databases">
        <title>Draft genome sequence of Lysinibacillus sinduriensis JCM 15800.</title>
        <authorList>
            <person name="Zhang F."/>
            <person name="Wang G."/>
            <person name="Zhang L."/>
        </authorList>
    </citation>
    <scope>NUCLEOTIDE SEQUENCE [LARGE SCALE GENOMIC DNA]</scope>
    <source>
        <strain evidence="2 3">JCM 15800</strain>
    </source>
</reference>
<name>A0A0A3IIM9_9BACL</name>
<dbReference type="Proteomes" id="UP000030408">
    <property type="component" value="Unassembled WGS sequence"/>
</dbReference>
<dbReference type="AlphaFoldDB" id="A0A0A3IIM9"/>
<evidence type="ECO:0000313" key="2">
    <source>
        <dbReference type="EMBL" id="KGR74717.1"/>
    </source>
</evidence>
<sequence length="69" mass="8124">MDFHRVKFYANILGICLPVALTYLVIANLITGLPIYPYTYVGLAFGYALMIKRIILFQEIWHKWFGKRK</sequence>
<feature type="transmembrane region" description="Helical" evidence="1">
    <location>
        <begin position="42"/>
        <end position="61"/>
    </location>
</feature>
<protein>
    <submittedName>
        <fullName evidence="2">Uncharacterized protein</fullName>
    </submittedName>
</protein>
<accession>A0A0A3IIM9</accession>
<evidence type="ECO:0000313" key="3">
    <source>
        <dbReference type="Proteomes" id="UP000030408"/>
    </source>
</evidence>
<comment type="caution">
    <text evidence="2">The sequence shown here is derived from an EMBL/GenBank/DDBJ whole genome shotgun (WGS) entry which is preliminary data.</text>
</comment>
<keyword evidence="3" id="KW-1185">Reference proteome</keyword>
<gene>
    <name evidence="2" type="ORF">CD33_16705</name>
</gene>
<keyword evidence="1" id="KW-0472">Membrane</keyword>
<feature type="transmembrane region" description="Helical" evidence="1">
    <location>
        <begin position="12"/>
        <end position="36"/>
    </location>
</feature>
<dbReference type="EMBL" id="JPVO01000054">
    <property type="protein sequence ID" value="KGR74717.1"/>
    <property type="molecule type" value="Genomic_DNA"/>
</dbReference>
<evidence type="ECO:0000256" key="1">
    <source>
        <dbReference type="SAM" id="Phobius"/>
    </source>
</evidence>
<dbReference type="eggNOG" id="ENOG5030C6W">
    <property type="taxonomic scope" value="Bacteria"/>
</dbReference>
<proteinExistence type="predicted"/>